<dbReference type="EnsemblMetazoa" id="ACOM032923-RA">
    <property type="protein sequence ID" value="ACOM032923-PA.1"/>
    <property type="gene ID" value="ACOM032923"/>
</dbReference>
<feature type="signal peptide" evidence="2">
    <location>
        <begin position="1"/>
        <end position="28"/>
    </location>
</feature>
<organism evidence="3">
    <name type="scientific">Anopheles coluzzii</name>
    <name type="common">African malaria mosquito</name>
    <dbReference type="NCBI Taxonomy" id="1518534"/>
    <lineage>
        <taxon>Eukaryota</taxon>
        <taxon>Metazoa</taxon>
        <taxon>Ecdysozoa</taxon>
        <taxon>Arthropoda</taxon>
        <taxon>Hexapoda</taxon>
        <taxon>Insecta</taxon>
        <taxon>Pterygota</taxon>
        <taxon>Neoptera</taxon>
        <taxon>Endopterygota</taxon>
        <taxon>Diptera</taxon>
        <taxon>Nematocera</taxon>
        <taxon>Culicoidea</taxon>
        <taxon>Culicidae</taxon>
        <taxon>Anophelinae</taxon>
        <taxon>Anopheles</taxon>
    </lineage>
</organism>
<sequence length="97" mass="10208">MSLPLPIRRSASLALGSVFGVALQLAVGGTDSAPRSAKYLDAPMHQTVVGCNILGSIDSDNNGQQRARMHISPKCTRNAPKRPKHASPVCRVGDCGK</sequence>
<protein>
    <recommendedName>
        <fullName evidence="4">Secreted protein</fullName>
    </recommendedName>
</protein>
<keyword evidence="2" id="KW-0732">Signal</keyword>
<feature type="chain" id="PRO_5036501142" description="Secreted protein" evidence="2">
    <location>
        <begin position="29"/>
        <end position="97"/>
    </location>
</feature>
<dbReference type="Proteomes" id="UP000075882">
    <property type="component" value="Unassembled WGS sequence"/>
</dbReference>
<dbReference type="AlphaFoldDB" id="A0A8W7PL43"/>
<name>A0A8W7PL43_ANOCL</name>
<proteinExistence type="predicted"/>
<evidence type="ECO:0000256" key="1">
    <source>
        <dbReference type="SAM" id="MobiDB-lite"/>
    </source>
</evidence>
<feature type="region of interest" description="Disordered" evidence="1">
    <location>
        <begin position="75"/>
        <end position="97"/>
    </location>
</feature>
<accession>A0A8W7PL43</accession>
<reference evidence="3" key="1">
    <citation type="submission" date="2022-08" db="UniProtKB">
        <authorList>
            <consortium name="EnsemblMetazoa"/>
        </authorList>
    </citation>
    <scope>IDENTIFICATION</scope>
</reference>
<evidence type="ECO:0000313" key="3">
    <source>
        <dbReference type="EnsemblMetazoa" id="ACOM032923-PA.1"/>
    </source>
</evidence>
<evidence type="ECO:0008006" key="4">
    <source>
        <dbReference type="Google" id="ProtNLM"/>
    </source>
</evidence>
<evidence type="ECO:0000256" key="2">
    <source>
        <dbReference type="SAM" id="SignalP"/>
    </source>
</evidence>